<dbReference type="Proteomes" id="UP000827872">
    <property type="component" value="Linkage Group LG15"/>
</dbReference>
<dbReference type="EMBL" id="CM037628">
    <property type="protein sequence ID" value="KAH7996595.1"/>
    <property type="molecule type" value="Genomic_DNA"/>
</dbReference>
<proteinExistence type="predicted"/>
<protein>
    <submittedName>
        <fullName evidence="1">Uncharacterized protein</fullName>
    </submittedName>
</protein>
<name>A0ACB8EVM1_9SAUR</name>
<keyword evidence="2" id="KW-1185">Reference proteome</keyword>
<comment type="caution">
    <text evidence="1">The sequence shown here is derived from an EMBL/GenBank/DDBJ whole genome shotgun (WGS) entry which is preliminary data.</text>
</comment>
<sequence length="343" mass="39940">MGRRKLLPPFPSSWDFRFHLLSAAEGEGPREERAKLRPGPKMADTVCCKLVDYLEELTEEEFKKFKMHLEEYPLEEGYKPIRRCKTEKAGAIEIARLMVRAYEEAMALQMTVKILDRINKKDLSAKVKQEMPARFFQPAKPVPVTKEEKQKQKEKTESDMYERFFGTPKKVEVTLDPKTAFPTLILSEDRKSVHLGERAQPLPDNPERFNFLPCVLGAEGITSGTLEWVVNVGKAKSWSIGAVRESIDRKWYLYITAEQGFWVLQLHEGEYTVSTTPFTNLFLWKSPQRIRVHLDYDRGILSFYDGDSMEHLFSFNYPFSERMFPFFQVWDTEIPLQICPSDS</sequence>
<organism evidence="1 2">
    <name type="scientific">Sphaerodactylus townsendi</name>
    <dbReference type="NCBI Taxonomy" id="933632"/>
    <lineage>
        <taxon>Eukaryota</taxon>
        <taxon>Metazoa</taxon>
        <taxon>Chordata</taxon>
        <taxon>Craniata</taxon>
        <taxon>Vertebrata</taxon>
        <taxon>Euteleostomi</taxon>
        <taxon>Lepidosauria</taxon>
        <taxon>Squamata</taxon>
        <taxon>Bifurcata</taxon>
        <taxon>Gekkota</taxon>
        <taxon>Sphaerodactylidae</taxon>
        <taxon>Sphaerodactylus</taxon>
    </lineage>
</organism>
<accession>A0ACB8EVM1</accession>
<evidence type="ECO:0000313" key="1">
    <source>
        <dbReference type="EMBL" id="KAH7996595.1"/>
    </source>
</evidence>
<gene>
    <name evidence="1" type="ORF">K3G42_008330</name>
</gene>
<evidence type="ECO:0000313" key="2">
    <source>
        <dbReference type="Proteomes" id="UP000827872"/>
    </source>
</evidence>
<reference evidence="1" key="1">
    <citation type="submission" date="2021-08" db="EMBL/GenBank/DDBJ databases">
        <title>The first chromosome-level gecko genome reveals the dynamic sex chromosomes of Neotropical dwarf geckos (Sphaerodactylidae: Sphaerodactylus).</title>
        <authorList>
            <person name="Pinto B.J."/>
            <person name="Keating S.E."/>
            <person name="Gamble T."/>
        </authorList>
    </citation>
    <scope>NUCLEOTIDE SEQUENCE</scope>
    <source>
        <strain evidence="1">TG3544</strain>
    </source>
</reference>